<evidence type="ECO:0000313" key="6">
    <source>
        <dbReference type="Proteomes" id="UP000579647"/>
    </source>
</evidence>
<dbReference type="SUPFAM" id="SSF49899">
    <property type="entry name" value="Concanavalin A-like lectins/glucanases"/>
    <property type="match status" value="1"/>
</dbReference>
<evidence type="ECO:0000256" key="2">
    <source>
        <dbReference type="SAM" id="MobiDB-lite"/>
    </source>
</evidence>
<dbReference type="GO" id="GO:0005975">
    <property type="term" value="P:carbohydrate metabolic process"/>
    <property type="evidence" value="ECO:0007669"/>
    <property type="project" value="InterPro"/>
</dbReference>
<gene>
    <name evidence="5" type="ORF">HNR07_001875</name>
</gene>
<dbReference type="Gene3D" id="2.60.120.200">
    <property type="match status" value="1"/>
</dbReference>
<dbReference type="InterPro" id="IPR050546">
    <property type="entry name" value="Glycosyl_Hydrlase_16"/>
</dbReference>
<dbReference type="InterPro" id="IPR000757">
    <property type="entry name" value="Beta-glucanase-like"/>
</dbReference>
<evidence type="ECO:0000256" key="3">
    <source>
        <dbReference type="SAM" id="Phobius"/>
    </source>
</evidence>
<dbReference type="PANTHER" id="PTHR10963:SF55">
    <property type="entry name" value="GLYCOSIDE HYDROLASE FAMILY 16 PROTEIN"/>
    <property type="match status" value="1"/>
</dbReference>
<reference evidence="5 6" key="1">
    <citation type="submission" date="2020-08" db="EMBL/GenBank/DDBJ databases">
        <title>Sequencing the genomes of 1000 actinobacteria strains.</title>
        <authorList>
            <person name="Klenk H.-P."/>
        </authorList>
    </citation>
    <scope>NUCLEOTIDE SEQUENCE [LARGE SCALE GENOMIC DNA]</scope>
    <source>
        <strain evidence="5 6">DSM 44598</strain>
    </source>
</reference>
<dbReference type="InterPro" id="IPR013320">
    <property type="entry name" value="ConA-like_dom_sf"/>
</dbReference>
<keyword evidence="6" id="KW-1185">Reference proteome</keyword>
<evidence type="ECO:0000256" key="1">
    <source>
        <dbReference type="ARBA" id="ARBA00006865"/>
    </source>
</evidence>
<proteinExistence type="inferred from homology"/>
<dbReference type="AlphaFoldDB" id="A0A840WKV7"/>
<dbReference type="Pfam" id="PF00722">
    <property type="entry name" value="Glyco_hydro_16"/>
    <property type="match status" value="1"/>
</dbReference>
<dbReference type="EMBL" id="JACHDO010000001">
    <property type="protein sequence ID" value="MBB5490738.1"/>
    <property type="molecule type" value="Genomic_DNA"/>
</dbReference>
<evidence type="ECO:0000313" key="5">
    <source>
        <dbReference type="EMBL" id="MBB5490738.1"/>
    </source>
</evidence>
<comment type="caution">
    <text evidence="5">The sequence shown here is derived from an EMBL/GenBank/DDBJ whole genome shotgun (WGS) entry which is preliminary data.</text>
</comment>
<keyword evidence="3" id="KW-0812">Transmembrane</keyword>
<keyword evidence="3" id="KW-0472">Membrane</keyword>
<dbReference type="PANTHER" id="PTHR10963">
    <property type="entry name" value="GLYCOSYL HYDROLASE-RELATED"/>
    <property type="match status" value="1"/>
</dbReference>
<feature type="transmembrane region" description="Helical" evidence="3">
    <location>
        <begin position="26"/>
        <end position="45"/>
    </location>
</feature>
<feature type="region of interest" description="Disordered" evidence="2">
    <location>
        <begin position="1"/>
        <end position="24"/>
    </location>
</feature>
<dbReference type="Proteomes" id="UP000579647">
    <property type="component" value="Unassembled WGS sequence"/>
</dbReference>
<dbReference type="RefSeq" id="WP_184364345.1">
    <property type="nucleotide sequence ID" value="NZ_BAAAKM010000086.1"/>
</dbReference>
<dbReference type="CDD" id="cd08023">
    <property type="entry name" value="GH16_laminarinase_like"/>
    <property type="match status" value="1"/>
</dbReference>
<dbReference type="GO" id="GO:0004553">
    <property type="term" value="F:hydrolase activity, hydrolyzing O-glycosyl compounds"/>
    <property type="evidence" value="ECO:0007669"/>
    <property type="project" value="InterPro"/>
</dbReference>
<dbReference type="PROSITE" id="PS51762">
    <property type="entry name" value="GH16_2"/>
    <property type="match status" value="1"/>
</dbReference>
<accession>A0A840WKV7</accession>
<name>A0A840WKV7_9ACTN</name>
<feature type="domain" description="GH16" evidence="4">
    <location>
        <begin position="43"/>
        <end position="301"/>
    </location>
</feature>
<organism evidence="5 6">
    <name type="scientific">Nocardiopsis metallicus</name>
    <dbReference type="NCBI Taxonomy" id="179819"/>
    <lineage>
        <taxon>Bacteria</taxon>
        <taxon>Bacillati</taxon>
        <taxon>Actinomycetota</taxon>
        <taxon>Actinomycetes</taxon>
        <taxon>Streptosporangiales</taxon>
        <taxon>Nocardiopsidaceae</taxon>
        <taxon>Nocardiopsis</taxon>
    </lineage>
</organism>
<protein>
    <submittedName>
        <fullName evidence="5">Beta-glucanase (GH16 family)</fullName>
    </submittedName>
</protein>
<comment type="similarity">
    <text evidence="1">Belongs to the glycosyl hydrolase 16 family.</text>
</comment>
<sequence length="301" mass="32161">MSDRTATSERPGGTSAHASRRTRRTVTAAVGLGAAAALTATTLAWSGSDVTDNSELTSTETSQATLVWSDEFDGAAGDAPDPANWNHETGDHGWGNEELQNYTAGRDNSALDGEGNLVITARQEADGGYTSARMTTQNNIEHAYGRVEARIKLPTGQGVWPAFWMLGTDFPDTPWPDSGEIDVMELIGSEPGTVHGTVHGPGYSGGGGVGASYDHPDGGAFPDDFHVYAVDWAPDSITWSVDGVAYNTITPADVGGDWVFNQEFFMILNVAVGGQWPGYPDETTQFPQEMVVDYVRVYDME</sequence>
<evidence type="ECO:0000259" key="4">
    <source>
        <dbReference type="PROSITE" id="PS51762"/>
    </source>
</evidence>
<keyword evidence="3" id="KW-1133">Transmembrane helix</keyword>